<gene>
    <name evidence="15" type="primary">ynhG</name>
    <name evidence="13" type="ORF">BWD10_01985</name>
    <name evidence="15" type="ORF">NCTC12229_01044</name>
    <name evidence="14" type="ORF">SAMEA4504057_02043</name>
</gene>
<dbReference type="STRING" id="326523.BWD10_01985"/>
<dbReference type="CDD" id="cd16913">
    <property type="entry name" value="YkuD_like"/>
    <property type="match status" value="1"/>
</dbReference>
<evidence type="ECO:0000313" key="18">
    <source>
        <dbReference type="Proteomes" id="UP000254055"/>
    </source>
</evidence>
<keyword evidence="4 15" id="KW-0808">Transferase</keyword>
<keyword evidence="8 9" id="KW-0961">Cell wall biogenesis/degradation</keyword>
<evidence type="ECO:0000313" key="16">
    <source>
        <dbReference type="Proteomes" id="UP000193466"/>
    </source>
</evidence>
<dbReference type="EMBL" id="MTBM01000002">
    <property type="protein sequence ID" value="OSI11194.1"/>
    <property type="molecule type" value="Genomic_DNA"/>
</dbReference>
<dbReference type="GO" id="GO:0071972">
    <property type="term" value="F:peptidoglycan L,D-transpeptidase activity"/>
    <property type="evidence" value="ECO:0007669"/>
    <property type="project" value="TreeGrafter"/>
</dbReference>
<organism evidence="15 18">
    <name type="scientific">Neisseria zoodegmatis</name>
    <dbReference type="NCBI Taxonomy" id="326523"/>
    <lineage>
        <taxon>Bacteria</taxon>
        <taxon>Pseudomonadati</taxon>
        <taxon>Pseudomonadota</taxon>
        <taxon>Betaproteobacteria</taxon>
        <taxon>Neisseriales</taxon>
        <taxon>Neisseriaceae</taxon>
        <taxon>Neisseria</taxon>
    </lineage>
</organism>
<dbReference type="AlphaFoldDB" id="A0A1X3CUL9"/>
<comment type="similarity">
    <text evidence="2">Belongs to the YkuD family.</text>
</comment>
<evidence type="ECO:0000256" key="5">
    <source>
        <dbReference type="ARBA" id="ARBA00022801"/>
    </source>
</evidence>
<keyword evidence="7 9" id="KW-0573">Peptidoglycan synthesis</keyword>
<reference evidence="14 17" key="2">
    <citation type="submission" date="2017-06" db="EMBL/GenBank/DDBJ databases">
        <authorList>
            <consortium name="Pathogen Informatics"/>
        </authorList>
    </citation>
    <scope>NUCLEOTIDE SEQUENCE [LARGE SCALE GENOMIC DNA]</scope>
    <source>
        <strain evidence="14 17">NCTC12230</strain>
    </source>
</reference>
<dbReference type="Proteomes" id="UP000254055">
    <property type="component" value="Unassembled WGS sequence"/>
</dbReference>
<dbReference type="PANTHER" id="PTHR30582">
    <property type="entry name" value="L,D-TRANSPEPTIDASE"/>
    <property type="match status" value="1"/>
</dbReference>
<dbReference type="Proteomes" id="UP000215033">
    <property type="component" value="Chromosome 1"/>
</dbReference>
<evidence type="ECO:0000256" key="2">
    <source>
        <dbReference type="ARBA" id="ARBA00005992"/>
    </source>
</evidence>
<dbReference type="OrthoDB" id="9787225at2"/>
<feature type="region of interest" description="Disordered" evidence="10">
    <location>
        <begin position="255"/>
        <end position="341"/>
    </location>
</feature>
<keyword evidence="5" id="KW-0378">Hydrolase</keyword>
<feature type="active site" description="Nucleophile" evidence="9">
    <location>
        <position position="141"/>
    </location>
</feature>
<evidence type="ECO:0000313" key="14">
    <source>
        <dbReference type="EMBL" id="SNU80515.1"/>
    </source>
</evidence>
<dbReference type="EC" id="2.-.-.-" evidence="15"/>
<evidence type="ECO:0000313" key="17">
    <source>
        <dbReference type="Proteomes" id="UP000215033"/>
    </source>
</evidence>
<evidence type="ECO:0000256" key="8">
    <source>
        <dbReference type="ARBA" id="ARBA00023316"/>
    </source>
</evidence>
<dbReference type="GO" id="GO:0018104">
    <property type="term" value="P:peptidoglycan-protein cross-linking"/>
    <property type="evidence" value="ECO:0007669"/>
    <property type="project" value="TreeGrafter"/>
</dbReference>
<reference evidence="15 18" key="3">
    <citation type="submission" date="2018-06" db="EMBL/GenBank/DDBJ databases">
        <authorList>
            <consortium name="Pathogen Informatics"/>
            <person name="Doyle S."/>
        </authorList>
    </citation>
    <scope>NUCLEOTIDE SEQUENCE [LARGE SCALE GENOMIC DNA]</scope>
    <source>
        <strain evidence="15 18">NCTC12229</strain>
    </source>
</reference>
<feature type="signal peptide" evidence="11">
    <location>
        <begin position="1"/>
        <end position="17"/>
    </location>
</feature>
<keyword evidence="6 9" id="KW-0133">Cell shape</keyword>
<dbReference type="EMBL" id="UGRS01000001">
    <property type="protein sequence ID" value="SUA36622.1"/>
    <property type="molecule type" value="Genomic_DNA"/>
</dbReference>
<reference evidence="13 16" key="1">
    <citation type="submission" date="2017-01" db="EMBL/GenBank/DDBJ databases">
        <authorList>
            <person name="Wolfgang W.J."/>
            <person name="Cole J."/>
            <person name="Wroblewski D."/>
            <person name="Mcginnis J."/>
            <person name="Musser K.A."/>
        </authorList>
    </citation>
    <scope>NUCLEOTIDE SEQUENCE [LARGE SCALE GENOMIC DNA]</scope>
    <source>
        <strain evidence="13 16">DSM 21643</strain>
    </source>
</reference>
<dbReference type="Pfam" id="PF03734">
    <property type="entry name" value="YkuD"/>
    <property type="match status" value="1"/>
</dbReference>
<evidence type="ECO:0000256" key="6">
    <source>
        <dbReference type="ARBA" id="ARBA00022960"/>
    </source>
</evidence>
<dbReference type="GO" id="GO:0071555">
    <property type="term" value="P:cell wall organization"/>
    <property type="evidence" value="ECO:0007669"/>
    <property type="project" value="UniProtKB-UniRule"/>
</dbReference>
<keyword evidence="3" id="KW-0328">Glycosyltransferase</keyword>
<dbReference type="PANTHER" id="PTHR30582:SF24">
    <property type="entry name" value="L,D-TRANSPEPTIDASE ERFK_SRFK-RELATED"/>
    <property type="match status" value="1"/>
</dbReference>
<dbReference type="Proteomes" id="UP000193466">
    <property type="component" value="Unassembled WGS sequence"/>
</dbReference>
<feature type="active site" description="Proton donor/acceptor" evidence="9">
    <location>
        <position position="125"/>
    </location>
</feature>
<proteinExistence type="inferred from homology"/>
<keyword evidence="16" id="KW-1185">Reference proteome</keyword>
<dbReference type="GO" id="GO:0008360">
    <property type="term" value="P:regulation of cell shape"/>
    <property type="evidence" value="ECO:0007669"/>
    <property type="project" value="UniProtKB-UniRule"/>
</dbReference>
<dbReference type="KEGG" id="nzo:SAMEA4504057_2043"/>
<evidence type="ECO:0000256" key="11">
    <source>
        <dbReference type="SAM" id="SignalP"/>
    </source>
</evidence>
<dbReference type="UniPathway" id="UPA00219"/>
<name>A0A1X3CUL9_9NEIS</name>
<sequence length="341" mass="36687">MKRINFSLICTIFCATAAANTPIPDASPVASGQHVIINIPQQRLFLFNDGKLVKAYPVAVGKAATQTTLGEHKIGAKAFNPTWHIPKSIQKERGDGVKTIPPGPQNPLGPVFVRMGDPKLGLGIHGTNAPASVPGVRSHGCVRMKSPDALEFAKTIHSGSPVSVVYQMATLNVDANNHLWLAVYRDPYNQKNLDAEVLRKSINAWVKAHGKSVNPKRVAAILKNRTGSPNCLTCKQSVKMKAPLKSIAWTTGSALPTKPKAIPVEPPKPKDEILPPGTEIEVDAESTTPSQTPKNDQPSTQPAQNAKKDLPEKVTNGQSPQPVTPKNGVRQDFTEPTDTLF</sequence>
<evidence type="ECO:0000256" key="7">
    <source>
        <dbReference type="ARBA" id="ARBA00022984"/>
    </source>
</evidence>
<accession>A0A1X3CUL9</accession>
<evidence type="ECO:0000256" key="4">
    <source>
        <dbReference type="ARBA" id="ARBA00022679"/>
    </source>
</evidence>
<evidence type="ECO:0000256" key="3">
    <source>
        <dbReference type="ARBA" id="ARBA00022676"/>
    </source>
</evidence>
<dbReference type="EMBL" id="LT906434">
    <property type="protein sequence ID" value="SNU80515.1"/>
    <property type="molecule type" value="Genomic_DNA"/>
</dbReference>
<dbReference type="PROSITE" id="PS52029">
    <property type="entry name" value="LD_TPASE"/>
    <property type="match status" value="1"/>
</dbReference>
<dbReference type="InterPro" id="IPR038063">
    <property type="entry name" value="Transpep_catalytic_dom"/>
</dbReference>
<feature type="compositionally biased region" description="Polar residues" evidence="10">
    <location>
        <begin position="285"/>
        <end position="304"/>
    </location>
</feature>
<dbReference type="InterPro" id="IPR005490">
    <property type="entry name" value="LD_TPept_cat_dom"/>
</dbReference>
<dbReference type="GO" id="GO:0016757">
    <property type="term" value="F:glycosyltransferase activity"/>
    <property type="evidence" value="ECO:0007669"/>
    <property type="project" value="UniProtKB-KW"/>
</dbReference>
<protein>
    <submittedName>
        <fullName evidence="15">ErfK/YbiS/YcfS/YnhG family protein</fullName>
        <ecNumber evidence="15">2.-.-.-</ecNumber>
    </submittedName>
    <submittedName>
        <fullName evidence="13">L,D-transpeptidase</fullName>
    </submittedName>
</protein>
<dbReference type="InterPro" id="IPR050979">
    <property type="entry name" value="LD-transpeptidase"/>
</dbReference>
<dbReference type="Gene3D" id="2.40.440.10">
    <property type="entry name" value="L,D-transpeptidase catalytic domain-like"/>
    <property type="match status" value="1"/>
</dbReference>
<feature type="chain" id="PRO_5044568046" evidence="11">
    <location>
        <begin position="18"/>
        <end position="341"/>
    </location>
</feature>
<dbReference type="GO" id="GO:0005576">
    <property type="term" value="C:extracellular region"/>
    <property type="evidence" value="ECO:0007669"/>
    <property type="project" value="TreeGrafter"/>
</dbReference>
<evidence type="ECO:0000256" key="10">
    <source>
        <dbReference type="SAM" id="MobiDB-lite"/>
    </source>
</evidence>
<evidence type="ECO:0000313" key="15">
    <source>
        <dbReference type="EMBL" id="SUA36622.1"/>
    </source>
</evidence>
<dbReference type="RefSeq" id="WP_085362796.1">
    <property type="nucleotide sequence ID" value="NZ_LT906434.1"/>
</dbReference>
<evidence type="ECO:0000256" key="9">
    <source>
        <dbReference type="PROSITE-ProRule" id="PRU01373"/>
    </source>
</evidence>
<evidence type="ECO:0000256" key="1">
    <source>
        <dbReference type="ARBA" id="ARBA00004752"/>
    </source>
</evidence>
<dbReference type="SUPFAM" id="SSF141523">
    <property type="entry name" value="L,D-transpeptidase catalytic domain-like"/>
    <property type="match status" value="1"/>
</dbReference>
<comment type="pathway">
    <text evidence="1 9">Cell wall biogenesis; peptidoglycan biosynthesis.</text>
</comment>
<feature type="domain" description="L,D-TPase catalytic" evidence="12">
    <location>
        <begin position="33"/>
        <end position="165"/>
    </location>
</feature>
<evidence type="ECO:0000259" key="12">
    <source>
        <dbReference type="PROSITE" id="PS52029"/>
    </source>
</evidence>
<evidence type="ECO:0000313" key="13">
    <source>
        <dbReference type="EMBL" id="OSI11194.1"/>
    </source>
</evidence>
<keyword evidence="11" id="KW-0732">Signal</keyword>